<dbReference type="RefSeq" id="WP_055170502.1">
    <property type="nucleotide sequence ID" value="NZ_CP081920.1"/>
</dbReference>
<feature type="transmembrane region" description="Helical" evidence="1">
    <location>
        <begin position="258"/>
        <end position="277"/>
    </location>
</feature>
<proteinExistence type="predicted"/>
<dbReference type="Pfam" id="PF25275">
    <property type="entry name" value="Golvesin_C"/>
    <property type="match status" value="1"/>
</dbReference>
<dbReference type="Proteomes" id="UP000095657">
    <property type="component" value="Unassembled WGS sequence"/>
</dbReference>
<organism evidence="3 5">
    <name type="scientific">Bacteroides caccae</name>
    <dbReference type="NCBI Taxonomy" id="47678"/>
    <lineage>
        <taxon>Bacteria</taxon>
        <taxon>Pseudomonadati</taxon>
        <taxon>Bacteroidota</taxon>
        <taxon>Bacteroidia</taxon>
        <taxon>Bacteroidales</taxon>
        <taxon>Bacteroidaceae</taxon>
        <taxon>Bacteroides</taxon>
    </lineage>
</organism>
<feature type="transmembrane region" description="Helical" evidence="1">
    <location>
        <begin position="22"/>
        <end position="43"/>
    </location>
</feature>
<evidence type="ECO:0000313" key="3">
    <source>
        <dbReference type="EMBL" id="CUO94673.1"/>
    </source>
</evidence>
<accession>A0A174J4Z1</accession>
<gene>
    <name evidence="3" type="ORF">ERS852494_01167</name>
    <name evidence="4" type="ORF">ERS852558_00678</name>
</gene>
<feature type="transmembrane region" description="Helical" evidence="1">
    <location>
        <begin position="143"/>
        <end position="168"/>
    </location>
</feature>
<dbReference type="AlphaFoldDB" id="A0A174J4Z1"/>
<dbReference type="GO" id="GO:0016829">
    <property type="term" value="F:lyase activity"/>
    <property type="evidence" value="ECO:0007669"/>
    <property type="project" value="UniProtKB-KW"/>
</dbReference>
<keyword evidence="1" id="KW-0472">Membrane</keyword>
<feature type="domain" description="Golvesin/Xly CBD-like" evidence="2">
    <location>
        <begin position="981"/>
        <end position="1102"/>
    </location>
</feature>
<feature type="transmembrane region" description="Helical" evidence="1">
    <location>
        <begin position="63"/>
        <end position="81"/>
    </location>
</feature>
<dbReference type="InterPro" id="IPR033803">
    <property type="entry name" value="CBD-like_Golvesin-Xly"/>
</dbReference>
<feature type="transmembrane region" description="Helical" evidence="1">
    <location>
        <begin position="118"/>
        <end position="137"/>
    </location>
</feature>
<protein>
    <submittedName>
        <fullName evidence="3">Xanthan lyase XalB</fullName>
    </submittedName>
</protein>
<reference evidence="5 6" key="1">
    <citation type="submission" date="2015-09" db="EMBL/GenBank/DDBJ databases">
        <authorList>
            <consortium name="Pathogen Informatics"/>
        </authorList>
    </citation>
    <scope>NUCLEOTIDE SEQUENCE [LARGE SCALE GENOMIC DNA]</scope>
    <source>
        <strain evidence="3 5">2789STDY5834880</strain>
        <strain evidence="4 6">2789STDY5834946</strain>
    </source>
</reference>
<keyword evidence="1" id="KW-1133">Transmembrane helix</keyword>
<sequence>MTFLSNIQSVAKYESKLLIRSWFFRVFTVLAIGITTLFNFLLFVSEDTYGFWIAMSIPSNIPYLILLLLNTGQAVIAIFLASDFLKRDKKLDTSEVFYVRPLSNAEYVIGKIWGNLRVFLLLNLIIMGITMAFNLTVGEVDWIAYLLYFLLISVPTLVFIIGLSIFLMLVLKNQALTFVILLGYIGLTVFYIEDKFYYLFDYMAYSLPLVKSTIVGFSNWEVILNHRAIYFLAGLAFVFFTISLFRRLPHSSRSNYPWVFLSVCTLLLSLACGYWHVHSILCQGDIRAAYTRVNNQYVATPKLFIHQYDFSVEQRLDDFLSEVTMRGVALDSSAVFTFCLNPGLTVRSVDSDGQPLKFKRDKQIVLVDFGTNLAKGDTASVTFKYDGQIDNSFCYLDIPPEVLQASKKKFLFNIDKQYCFQTKDYLLLTPETYWYPRAGTGYSDENPDWQQTYFSNYHLKVKPLAGLVPLSQGEGKSDEHGVYTFKGDFPSQTISLAIGDYQQKSISADSILYSIWHLKGHDFFSAALDSIHDTIPSLIRNVKDQLARNYKLDYPFKRFSLIEVPIQFVGYERAWSQAQETVQPEMVLFPEKGALFDDMDMKKQVQNHIRWSRYGDRNEISLQEAQMRTFNNFIWRFAQTEGNYNFSSGSRGKGNLSSEANPYFLFPQIYNFRYNIFSSEWPVANRVIELYLQKKSENGGWERQINGISNNEKAVLLLEKRTFKELLVDMELRNLQNNIVGQEASRLFARAEINMGVEAFRDSLYSLLKRNTFLNIKFENMLDTLGEISRTDIRSLLGEWEKTTPLPFYSLGEPTLTKITNKGGEEFFVLKMLISNNSDYDGIIHMDIRKDGWWYQPLEDPRAKTKIEMPAHTSKEFVSVWEDQIRNVEINTMVSGNLPNIISQDINNVKQERNKIVKDSIYILPESSFDLPGEIIVDNEDSTLFILSAPPIVGLLPKWLDEVEETPFKYSGISWWRPPLQWTATTNDRYYGKYIRSAFVIKSGDGSQTATWKVPVPEVGQYDLYYHVFKDDELRWNNNLQGEYHFKVKYGSEVEDAYVNLRKANEGWEQLGSYYFDSDTVRVVLTDECKLRSVTADAVKIVKRY</sequence>
<evidence type="ECO:0000259" key="2">
    <source>
        <dbReference type="Pfam" id="PF25275"/>
    </source>
</evidence>
<dbReference type="EMBL" id="CZBL01000002">
    <property type="protein sequence ID" value="CUP64718.1"/>
    <property type="molecule type" value="Genomic_DNA"/>
</dbReference>
<keyword evidence="3" id="KW-0456">Lyase</keyword>
<dbReference type="STRING" id="47678.ERS852494_01167"/>
<evidence type="ECO:0000313" key="6">
    <source>
        <dbReference type="Proteomes" id="UP000095725"/>
    </source>
</evidence>
<name>A0A174J4Z1_9BACE</name>
<evidence type="ECO:0000256" key="1">
    <source>
        <dbReference type="SAM" id="Phobius"/>
    </source>
</evidence>
<evidence type="ECO:0000313" key="4">
    <source>
        <dbReference type="EMBL" id="CUP64718.1"/>
    </source>
</evidence>
<keyword evidence="1" id="KW-0812">Transmembrane</keyword>
<evidence type="ECO:0000313" key="5">
    <source>
        <dbReference type="Proteomes" id="UP000095657"/>
    </source>
</evidence>
<dbReference type="EMBL" id="CZAI01000002">
    <property type="protein sequence ID" value="CUO94673.1"/>
    <property type="molecule type" value="Genomic_DNA"/>
</dbReference>
<feature type="transmembrane region" description="Helical" evidence="1">
    <location>
        <begin position="175"/>
        <end position="192"/>
    </location>
</feature>
<feature type="transmembrane region" description="Helical" evidence="1">
    <location>
        <begin position="228"/>
        <end position="246"/>
    </location>
</feature>
<dbReference type="Proteomes" id="UP000095725">
    <property type="component" value="Unassembled WGS sequence"/>
</dbReference>